<accession>A0A1C7DM33</accession>
<reference evidence="2" key="1">
    <citation type="submission" date="2016-07" db="EMBL/GenBank/DDBJ databases">
        <authorList>
            <person name="See-Too W.S."/>
        </authorList>
    </citation>
    <scope>NUCLEOTIDE SEQUENCE [LARGE SCALE GENOMIC DNA]</scope>
    <source>
        <strain evidence="2">DSM 24743</strain>
    </source>
</reference>
<protein>
    <submittedName>
        <fullName evidence="1">Uncharacterized protein</fullName>
    </submittedName>
</protein>
<dbReference type="RefSeq" id="WP_008497246.1">
    <property type="nucleotide sequence ID" value="NZ_CP016537.2"/>
</dbReference>
<proteinExistence type="predicted"/>
<dbReference type="Proteomes" id="UP000092687">
    <property type="component" value="Chromosome"/>
</dbReference>
<gene>
    <name evidence="1" type="ORF">BBI08_01835</name>
</gene>
<name>A0A1C7DM33_9BACL</name>
<evidence type="ECO:0000313" key="1">
    <source>
        <dbReference type="EMBL" id="ANU12649.1"/>
    </source>
</evidence>
<dbReference type="KEGG" id="phc:BBI08_01835"/>
<evidence type="ECO:0000313" key="2">
    <source>
        <dbReference type="Proteomes" id="UP000092687"/>
    </source>
</evidence>
<dbReference type="OrthoDB" id="2354244at2"/>
<reference evidence="2" key="2">
    <citation type="submission" date="2016-10" db="EMBL/GenBank/DDBJ databases">
        <authorList>
            <person name="See-Too W.S."/>
        </authorList>
    </citation>
    <scope>NUCLEOTIDE SEQUENCE [LARGE SCALE GENOMIC DNA]</scope>
    <source>
        <strain evidence="2">DSM 24743</strain>
    </source>
</reference>
<organism evidence="1 2">
    <name type="scientific">Planococcus halocryophilus</name>
    <dbReference type="NCBI Taxonomy" id="1215089"/>
    <lineage>
        <taxon>Bacteria</taxon>
        <taxon>Bacillati</taxon>
        <taxon>Bacillota</taxon>
        <taxon>Bacilli</taxon>
        <taxon>Bacillales</taxon>
        <taxon>Caryophanaceae</taxon>
        <taxon>Planococcus</taxon>
    </lineage>
</organism>
<sequence length="120" mass="13883">MTVGIDFYIASTLKEIPKSEKHVKFEEDLQDYLLKKEGDPAKKYGLLLNLDQYSDRMFSAREVNELVIICEHLLNEYSVTEKKQWKVDKRTKGINCFAEELKVLCLAALDRKKKVIAVGD</sequence>
<dbReference type="AlphaFoldDB" id="A0A1C7DM33"/>
<dbReference type="STRING" id="1215089.BBI08_01835"/>
<keyword evidence="2" id="KW-1185">Reference proteome</keyword>
<dbReference type="EMBL" id="CP016537">
    <property type="protein sequence ID" value="ANU12649.1"/>
    <property type="molecule type" value="Genomic_DNA"/>
</dbReference>